<evidence type="ECO:0008006" key="2">
    <source>
        <dbReference type="Google" id="ProtNLM"/>
    </source>
</evidence>
<comment type="caution">
    <text evidence="1">The sequence shown here is derived from an EMBL/GenBank/DDBJ whole genome shotgun (WGS) entry which is preliminary data.</text>
</comment>
<organism evidence="1">
    <name type="scientific">marine sediment metagenome</name>
    <dbReference type="NCBI Taxonomy" id="412755"/>
    <lineage>
        <taxon>unclassified sequences</taxon>
        <taxon>metagenomes</taxon>
        <taxon>ecological metagenomes</taxon>
    </lineage>
</organism>
<dbReference type="AlphaFoldDB" id="X1LBN1"/>
<proteinExistence type="predicted"/>
<accession>X1LBN1</accession>
<reference evidence="1" key="1">
    <citation type="journal article" date="2014" name="Front. Microbiol.">
        <title>High frequency of phylogenetically diverse reductive dehalogenase-homologous genes in deep subseafloor sedimentary metagenomes.</title>
        <authorList>
            <person name="Kawai M."/>
            <person name="Futagami T."/>
            <person name="Toyoda A."/>
            <person name="Takaki Y."/>
            <person name="Nishi S."/>
            <person name="Hori S."/>
            <person name="Arai W."/>
            <person name="Tsubouchi T."/>
            <person name="Morono Y."/>
            <person name="Uchiyama I."/>
            <person name="Ito T."/>
            <person name="Fujiyama A."/>
            <person name="Inagaki F."/>
            <person name="Takami H."/>
        </authorList>
    </citation>
    <scope>NUCLEOTIDE SEQUENCE</scope>
    <source>
        <strain evidence="1">Expedition CK06-06</strain>
    </source>
</reference>
<dbReference type="EMBL" id="BARV01006734">
    <property type="protein sequence ID" value="GAI16473.1"/>
    <property type="molecule type" value="Genomic_DNA"/>
</dbReference>
<name>X1LBN1_9ZZZZ</name>
<evidence type="ECO:0000313" key="1">
    <source>
        <dbReference type="EMBL" id="GAI16473.1"/>
    </source>
</evidence>
<protein>
    <recommendedName>
        <fullName evidence="2">Guanylate cyclase domain-containing protein</fullName>
    </recommendedName>
</protein>
<gene>
    <name evidence="1" type="ORF">S06H3_13802</name>
</gene>
<sequence>MLLTEGKRFVAFFDILGFGSWVESEGSKKVFTYVRGFLNLMVRSSLPGSTVHQDMSVDIQKSDIGYINFSDSIVFYSRNDSYHCLKAMLTVCGEFMNIVICGPSRMLRGAIAHGEFYADPKANAYVGKALIDAYKLEEDQDWLGLSLHNSVEVVKYFQQALNEHKGYIVRSLVPLRSNSNKKPYCINWANKNYLNASFDAMKSIELCYKRGLESLKENPKELVKLERRIKNTKDFLEYYNPEIKVKEN</sequence>